<reference evidence="2" key="1">
    <citation type="journal article" date="2023" name="Nat. Commun.">
        <title>Diploid and tetraploid genomes of Acorus and the evolution of monocots.</title>
        <authorList>
            <person name="Ma L."/>
            <person name="Liu K.W."/>
            <person name="Li Z."/>
            <person name="Hsiao Y.Y."/>
            <person name="Qi Y."/>
            <person name="Fu T."/>
            <person name="Tang G.D."/>
            <person name="Zhang D."/>
            <person name="Sun W.H."/>
            <person name="Liu D.K."/>
            <person name="Li Y."/>
            <person name="Chen G.Z."/>
            <person name="Liu X.D."/>
            <person name="Liao X.Y."/>
            <person name="Jiang Y.T."/>
            <person name="Yu X."/>
            <person name="Hao Y."/>
            <person name="Huang J."/>
            <person name="Zhao X.W."/>
            <person name="Ke S."/>
            <person name="Chen Y.Y."/>
            <person name="Wu W.L."/>
            <person name="Hsu J.L."/>
            <person name="Lin Y.F."/>
            <person name="Huang M.D."/>
            <person name="Li C.Y."/>
            <person name="Huang L."/>
            <person name="Wang Z.W."/>
            <person name="Zhao X."/>
            <person name="Zhong W.Y."/>
            <person name="Peng D.H."/>
            <person name="Ahmad S."/>
            <person name="Lan S."/>
            <person name="Zhang J.S."/>
            <person name="Tsai W.C."/>
            <person name="Van de Peer Y."/>
            <person name="Liu Z.J."/>
        </authorList>
    </citation>
    <scope>NUCLEOTIDE SEQUENCE</scope>
    <source>
        <strain evidence="2">CP</strain>
    </source>
</reference>
<accession>A0AAV9FJR6</accession>
<keyword evidence="3" id="KW-1185">Reference proteome</keyword>
<dbReference type="Proteomes" id="UP001180020">
    <property type="component" value="Unassembled WGS sequence"/>
</dbReference>
<evidence type="ECO:0000313" key="3">
    <source>
        <dbReference type="Proteomes" id="UP001180020"/>
    </source>
</evidence>
<dbReference type="EMBL" id="JAUJYO010000001">
    <property type="protein sequence ID" value="KAK1326301.1"/>
    <property type="molecule type" value="Genomic_DNA"/>
</dbReference>
<comment type="caution">
    <text evidence="2">The sequence shown here is derived from an EMBL/GenBank/DDBJ whole genome shotgun (WGS) entry which is preliminary data.</text>
</comment>
<feature type="region of interest" description="Disordered" evidence="1">
    <location>
        <begin position="107"/>
        <end position="128"/>
    </location>
</feature>
<gene>
    <name evidence="2" type="ORF">QJS10_CPA01g02300</name>
</gene>
<evidence type="ECO:0000256" key="1">
    <source>
        <dbReference type="SAM" id="MobiDB-lite"/>
    </source>
</evidence>
<evidence type="ECO:0000313" key="2">
    <source>
        <dbReference type="EMBL" id="KAK1326301.1"/>
    </source>
</evidence>
<organism evidence="2 3">
    <name type="scientific">Acorus calamus</name>
    <name type="common">Sweet flag</name>
    <dbReference type="NCBI Taxonomy" id="4465"/>
    <lineage>
        <taxon>Eukaryota</taxon>
        <taxon>Viridiplantae</taxon>
        <taxon>Streptophyta</taxon>
        <taxon>Embryophyta</taxon>
        <taxon>Tracheophyta</taxon>
        <taxon>Spermatophyta</taxon>
        <taxon>Magnoliopsida</taxon>
        <taxon>Liliopsida</taxon>
        <taxon>Acoraceae</taxon>
        <taxon>Acorus</taxon>
    </lineage>
</organism>
<dbReference type="AlphaFoldDB" id="A0AAV9FJR6"/>
<reference evidence="2" key="2">
    <citation type="submission" date="2023-06" db="EMBL/GenBank/DDBJ databases">
        <authorList>
            <person name="Ma L."/>
            <person name="Liu K.-W."/>
            <person name="Li Z."/>
            <person name="Hsiao Y.-Y."/>
            <person name="Qi Y."/>
            <person name="Fu T."/>
            <person name="Tang G."/>
            <person name="Zhang D."/>
            <person name="Sun W.-H."/>
            <person name="Liu D.-K."/>
            <person name="Li Y."/>
            <person name="Chen G.-Z."/>
            <person name="Liu X.-D."/>
            <person name="Liao X.-Y."/>
            <person name="Jiang Y.-T."/>
            <person name="Yu X."/>
            <person name="Hao Y."/>
            <person name="Huang J."/>
            <person name="Zhao X.-W."/>
            <person name="Ke S."/>
            <person name="Chen Y.-Y."/>
            <person name="Wu W.-L."/>
            <person name="Hsu J.-L."/>
            <person name="Lin Y.-F."/>
            <person name="Huang M.-D."/>
            <person name="Li C.-Y."/>
            <person name="Huang L."/>
            <person name="Wang Z.-W."/>
            <person name="Zhao X."/>
            <person name="Zhong W.-Y."/>
            <person name="Peng D.-H."/>
            <person name="Ahmad S."/>
            <person name="Lan S."/>
            <person name="Zhang J.-S."/>
            <person name="Tsai W.-C."/>
            <person name="Van De Peer Y."/>
            <person name="Liu Z.-J."/>
        </authorList>
    </citation>
    <scope>NUCLEOTIDE SEQUENCE</scope>
    <source>
        <strain evidence="2">CP</strain>
        <tissue evidence="2">Leaves</tissue>
    </source>
</reference>
<name>A0AAV9FJR6_ACOCL</name>
<sequence>MLRYIEPTIEGSNSVASLNPETYSKNIKQWEQALIGYIIDKPPSTSEPKQNTISETMFSNKYSTLQDNLMVEQILLEGSMGTSPVQSNHECQKIQLMDKEIQTTAKDNLESDQGISQQVVPEQIMADQ</sequence>
<proteinExistence type="predicted"/>
<protein>
    <submittedName>
        <fullName evidence="2">Uncharacterized protein</fullName>
    </submittedName>
</protein>
<feature type="compositionally biased region" description="Polar residues" evidence="1">
    <location>
        <begin position="107"/>
        <end position="120"/>
    </location>
</feature>